<evidence type="ECO:0000259" key="10">
    <source>
        <dbReference type="Pfam" id="PF01850"/>
    </source>
</evidence>
<dbReference type="GO" id="GO:0016787">
    <property type="term" value="F:hydrolase activity"/>
    <property type="evidence" value="ECO:0007669"/>
    <property type="project" value="UniProtKB-KW"/>
</dbReference>
<evidence type="ECO:0000256" key="6">
    <source>
        <dbReference type="ARBA" id="ARBA00022842"/>
    </source>
</evidence>
<comment type="similarity">
    <text evidence="7 8">Belongs to the PINc/VapC protein family.</text>
</comment>
<keyword evidence="6 8" id="KW-0460">Magnesium</keyword>
<feature type="domain" description="PIN" evidence="10">
    <location>
        <begin position="62"/>
        <end position="176"/>
    </location>
</feature>
<feature type="region of interest" description="Disordered" evidence="9">
    <location>
        <begin position="1"/>
        <end position="44"/>
    </location>
</feature>
<dbReference type="AlphaFoldDB" id="A0AA41XPK2"/>
<evidence type="ECO:0000256" key="8">
    <source>
        <dbReference type="HAMAP-Rule" id="MF_00265"/>
    </source>
</evidence>
<evidence type="ECO:0000256" key="4">
    <source>
        <dbReference type="ARBA" id="ARBA00022723"/>
    </source>
</evidence>
<dbReference type="CDD" id="cd18732">
    <property type="entry name" value="PIN_MtVapC4-C5_like"/>
    <property type="match status" value="1"/>
</dbReference>
<dbReference type="GO" id="GO:0090729">
    <property type="term" value="F:toxin activity"/>
    <property type="evidence" value="ECO:0007669"/>
    <property type="project" value="UniProtKB-KW"/>
</dbReference>
<keyword evidence="8" id="KW-0800">Toxin</keyword>
<dbReference type="PANTHER" id="PTHR33653">
    <property type="entry name" value="RIBONUCLEASE VAPC2"/>
    <property type="match status" value="1"/>
</dbReference>
<feature type="binding site" evidence="8">
    <location>
        <position position="64"/>
    </location>
    <ligand>
        <name>Mg(2+)</name>
        <dbReference type="ChEBI" id="CHEBI:18420"/>
    </ligand>
</feature>
<dbReference type="EC" id="3.1.-.-" evidence="8"/>
<feature type="binding site" evidence="8">
    <location>
        <position position="154"/>
    </location>
    <ligand>
        <name>Mg(2+)</name>
        <dbReference type="ChEBI" id="CHEBI:18420"/>
    </ligand>
</feature>
<dbReference type="GO" id="GO:0000287">
    <property type="term" value="F:magnesium ion binding"/>
    <property type="evidence" value="ECO:0007669"/>
    <property type="project" value="UniProtKB-UniRule"/>
</dbReference>
<proteinExistence type="inferred from homology"/>
<dbReference type="Gene3D" id="3.40.50.1010">
    <property type="entry name" value="5'-nuclease"/>
    <property type="match status" value="1"/>
</dbReference>
<dbReference type="Pfam" id="PF01850">
    <property type="entry name" value="PIN"/>
    <property type="match status" value="1"/>
</dbReference>
<dbReference type="InterPro" id="IPR022907">
    <property type="entry name" value="VapC_family"/>
</dbReference>
<dbReference type="InterPro" id="IPR029060">
    <property type="entry name" value="PIN-like_dom_sf"/>
</dbReference>
<evidence type="ECO:0000313" key="11">
    <source>
        <dbReference type="EMBL" id="MCV7379851.1"/>
    </source>
</evidence>
<dbReference type="InterPro" id="IPR002716">
    <property type="entry name" value="PIN_dom"/>
</dbReference>
<name>A0AA41XPK2_9MYCO</name>
<keyword evidence="4 8" id="KW-0479">Metal-binding</keyword>
<organism evidence="11 12">
    <name type="scientific">Mycobacterium alsense</name>
    <dbReference type="NCBI Taxonomy" id="324058"/>
    <lineage>
        <taxon>Bacteria</taxon>
        <taxon>Bacillati</taxon>
        <taxon>Actinomycetota</taxon>
        <taxon>Actinomycetes</taxon>
        <taxon>Mycobacteriales</taxon>
        <taxon>Mycobacteriaceae</taxon>
        <taxon>Mycobacterium</taxon>
    </lineage>
</organism>
<comment type="caution">
    <text evidence="11">The sequence shown here is derived from an EMBL/GenBank/DDBJ whole genome shotgun (WGS) entry which is preliminary data.</text>
</comment>
<sequence>MASRSVNFPRCAGIDSSAPRRPSPRSGAHPGSGGTGCGQISIGPPARTSRLVAEAPRHPQGLIDTSVVIDLDHLDAEQLPIELAISALTVAELAAGPHATADAGERARRQDRLQRAEASFDPLPFDNEAARAYGRIYAAIVATGRKARGPRAVDLLIAATALAADLPLYTRNVDDFRGLEHLLMTIVGI</sequence>
<comment type="cofactor">
    <cofactor evidence="1 8">
        <name>Mg(2+)</name>
        <dbReference type="ChEBI" id="CHEBI:18420"/>
    </cofactor>
</comment>
<dbReference type="Proteomes" id="UP001141650">
    <property type="component" value="Unassembled WGS sequence"/>
</dbReference>
<comment type="function">
    <text evidence="8">Toxic component of a toxin-antitoxin (TA) system. An RNase.</text>
</comment>
<feature type="compositionally biased region" description="Low complexity" evidence="9">
    <location>
        <begin position="16"/>
        <end position="29"/>
    </location>
</feature>
<evidence type="ECO:0000256" key="1">
    <source>
        <dbReference type="ARBA" id="ARBA00001946"/>
    </source>
</evidence>
<dbReference type="SUPFAM" id="SSF88723">
    <property type="entry name" value="PIN domain-like"/>
    <property type="match status" value="1"/>
</dbReference>
<evidence type="ECO:0000256" key="5">
    <source>
        <dbReference type="ARBA" id="ARBA00022801"/>
    </source>
</evidence>
<keyword evidence="5 8" id="KW-0378">Hydrolase</keyword>
<dbReference type="EMBL" id="JACKVH010000013">
    <property type="protein sequence ID" value="MCV7379851.1"/>
    <property type="molecule type" value="Genomic_DNA"/>
</dbReference>
<dbReference type="PANTHER" id="PTHR33653:SF1">
    <property type="entry name" value="RIBONUCLEASE VAPC2"/>
    <property type="match status" value="1"/>
</dbReference>
<dbReference type="GO" id="GO:0004540">
    <property type="term" value="F:RNA nuclease activity"/>
    <property type="evidence" value="ECO:0007669"/>
    <property type="project" value="InterPro"/>
</dbReference>
<dbReference type="InterPro" id="IPR050556">
    <property type="entry name" value="Type_II_TA_system_RNase"/>
</dbReference>
<evidence type="ECO:0000256" key="7">
    <source>
        <dbReference type="ARBA" id="ARBA00038093"/>
    </source>
</evidence>
<accession>A0AA41XPK2</accession>
<protein>
    <recommendedName>
        <fullName evidence="8">Ribonuclease VapC</fullName>
        <shortName evidence="8">RNase VapC</shortName>
        <ecNumber evidence="8">3.1.-.-</ecNumber>
    </recommendedName>
    <alternativeName>
        <fullName evidence="8">Toxin VapC</fullName>
    </alternativeName>
</protein>
<gene>
    <name evidence="8" type="primary">vapC</name>
    <name evidence="11" type="ORF">H7K38_14470</name>
</gene>
<evidence type="ECO:0000256" key="9">
    <source>
        <dbReference type="SAM" id="MobiDB-lite"/>
    </source>
</evidence>
<keyword evidence="3 8" id="KW-0540">Nuclease</keyword>
<evidence type="ECO:0000313" key="12">
    <source>
        <dbReference type="Proteomes" id="UP001141650"/>
    </source>
</evidence>
<keyword evidence="2 8" id="KW-1277">Toxin-antitoxin system</keyword>
<dbReference type="HAMAP" id="MF_00265">
    <property type="entry name" value="VapC_Nob1"/>
    <property type="match status" value="1"/>
</dbReference>
<reference evidence="11" key="2">
    <citation type="journal article" date="2022" name="BMC Genomics">
        <title>Comparative genome analysis of mycobacteria focusing on tRNA and non-coding RNA.</title>
        <authorList>
            <person name="Behra P.R.K."/>
            <person name="Pettersson B.M.F."/>
            <person name="Ramesh M."/>
            <person name="Das S."/>
            <person name="Dasgupta S."/>
            <person name="Kirsebom L.A."/>
        </authorList>
    </citation>
    <scope>NUCLEOTIDE SEQUENCE</scope>
    <source>
        <strain evidence="11">CCUG 55640</strain>
    </source>
</reference>
<evidence type="ECO:0000256" key="3">
    <source>
        <dbReference type="ARBA" id="ARBA00022722"/>
    </source>
</evidence>
<evidence type="ECO:0000256" key="2">
    <source>
        <dbReference type="ARBA" id="ARBA00022649"/>
    </source>
</evidence>
<reference evidence="11" key="1">
    <citation type="submission" date="2020-07" db="EMBL/GenBank/DDBJ databases">
        <authorList>
            <person name="Pettersson B.M.F."/>
            <person name="Behra P.R.K."/>
            <person name="Ramesh M."/>
            <person name="Das S."/>
            <person name="Dasgupta S."/>
            <person name="Kirsebom L.A."/>
        </authorList>
    </citation>
    <scope>NUCLEOTIDE SEQUENCE</scope>
    <source>
        <strain evidence="11">CCUG 55640</strain>
    </source>
</reference>